<keyword evidence="6" id="KW-1185">Reference proteome</keyword>
<feature type="repeat" description="ANK" evidence="3">
    <location>
        <begin position="229"/>
        <end position="261"/>
    </location>
</feature>
<organism evidence="5 6">
    <name type="scientific">Dendroctonus ponderosae</name>
    <name type="common">Mountain pine beetle</name>
    <dbReference type="NCBI Taxonomy" id="77166"/>
    <lineage>
        <taxon>Eukaryota</taxon>
        <taxon>Metazoa</taxon>
        <taxon>Ecdysozoa</taxon>
        <taxon>Arthropoda</taxon>
        <taxon>Hexapoda</taxon>
        <taxon>Insecta</taxon>
        <taxon>Pterygota</taxon>
        <taxon>Neoptera</taxon>
        <taxon>Endopterygota</taxon>
        <taxon>Coleoptera</taxon>
        <taxon>Polyphaga</taxon>
        <taxon>Cucujiformia</taxon>
        <taxon>Curculionidae</taxon>
        <taxon>Scolytinae</taxon>
        <taxon>Dendroctonus</taxon>
    </lineage>
</organism>
<keyword evidence="2 3" id="KW-0040">ANK repeat</keyword>
<evidence type="ECO:0000256" key="4">
    <source>
        <dbReference type="SAM" id="MobiDB-lite"/>
    </source>
</evidence>
<protein>
    <submittedName>
        <fullName evidence="5">Uncharacterized protein</fullName>
    </submittedName>
</protein>
<dbReference type="InterPro" id="IPR002110">
    <property type="entry name" value="Ankyrin_rpt"/>
</dbReference>
<proteinExistence type="predicted"/>
<dbReference type="PROSITE" id="PS50088">
    <property type="entry name" value="ANK_REPEAT"/>
    <property type="match status" value="3"/>
</dbReference>
<reference evidence="6" key="1">
    <citation type="journal article" date="2013" name="Genome Biol.">
        <title>Draft genome of the mountain pine beetle, Dendroctonus ponderosae Hopkins, a major forest pest.</title>
        <authorList>
            <person name="Keeling C.I."/>
            <person name="Yuen M.M."/>
            <person name="Liao N.Y."/>
            <person name="Docking T.R."/>
            <person name="Chan S.K."/>
            <person name="Taylor G.A."/>
            <person name="Palmquist D.L."/>
            <person name="Jackman S.D."/>
            <person name="Nguyen A."/>
            <person name="Li M."/>
            <person name="Henderson H."/>
            <person name="Janes J.K."/>
            <person name="Zhao Y."/>
            <person name="Pandoh P."/>
            <person name="Moore R."/>
            <person name="Sperling F.A."/>
            <person name="Huber D.P."/>
            <person name="Birol I."/>
            <person name="Jones S.J."/>
            <person name="Bohlmann J."/>
        </authorList>
    </citation>
    <scope>NUCLEOTIDE SEQUENCE</scope>
</reference>
<keyword evidence="1" id="KW-0677">Repeat</keyword>
<dbReference type="InterPro" id="IPR036770">
    <property type="entry name" value="Ankyrin_rpt-contain_sf"/>
</dbReference>
<sequence>MFQQAGKLVVDNIDRAHTEKKRLQPQFFMAVIVGDLQEIDRLIELGVDPNAVGDEGLTAVQLCTEQAHLLVLKHLLRHRNVNCNPHGKELNGDSPLMAAVALNRNPFVDLLLQHGADPNITNNFGRTPLHEAVTKQNIEMVGQLLFAKANPNVEDVFGNTPLSWSLIEYPCREMATLLLKWGANPNQHVVRPQPLLTELTLNCHSAEALGMVELLAAHKADMNVVNSISGQSALHMVSITGYLPLAELLLNLGAAQSLKDRSGRTPLDLAIQHGQADLVAFYKERNSLLKDAMGSTCLVTDRKSSEAAVAGRKPRNVRFSKHHATESED</sequence>
<evidence type="ECO:0000256" key="1">
    <source>
        <dbReference type="ARBA" id="ARBA00022737"/>
    </source>
</evidence>
<dbReference type="SUPFAM" id="SSF48403">
    <property type="entry name" value="Ankyrin repeat"/>
    <property type="match status" value="1"/>
</dbReference>
<dbReference type="SMART" id="SM00248">
    <property type="entry name" value="ANK"/>
    <property type="match status" value="8"/>
</dbReference>
<dbReference type="EnsemblMetazoa" id="XM_019910637.1">
    <property type="protein sequence ID" value="XP_019766196.1"/>
    <property type="gene ID" value="LOC109541708"/>
</dbReference>
<evidence type="ECO:0000256" key="2">
    <source>
        <dbReference type="ARBA" id="ARBA00023043"/>
    </source>
</evidence>
<dbReference type="Proteomes" id="UP000019118">
    <property type="component" value="Unassembled WGS sequence"/>
</dbReference>
<dbReference type="Gene3D" id="1.25.40.20">
    <property type="entry name" value="Ankyrin repeat-containing domain"/>
    <property type="match status" value="3"/>
</dbReference>
<dbReference type="PANTHER" id="PTHR24201">
    <property type="entry name" value="ANK_REP_REGION DOMAIN-CONTAINING PROTEIN"/>
    <property type="match status" value="1"/>
</dbReference>
<dbReference type="Pfam" id="PF12796">
    <property type="entry name" value="Ank_2"/>
    <property type="match status" value="2"/>
</dbReference>
<dbReference type="AlphaFoldDB" id="A0AAR5PZE4"/>
<dbReference type="KEGG" id="dpa:109541708"/>
<feature type="region of interest" description="Disordered" evidence="4">
    <location>
        <begin position="309"/>
        <end position="329"/>
    </location>
</feature>
<dbReference type="InterPro" id="IPR050776">
    <property type="entry name" value="Ank_Repeat/CDKN_Inhibitor"/>
</dbReference>
<accession>A0AAR5PZE4</accession>
<feature type="repeat" description="ANK" evidence="3">
    <location>
        <begin position="91"/>
        <end position="123"/>
    </location>
</feature>
<feature type="repeat" description="ANK" evidence="3">
    <location>
        <begin position="124"/>
        <end position="156"/>
    </location>
</feature>
<evidence type="ECO:0000256" key="3">
    <source>
        <dbReference type="PROSITE-ProRule" id="PRU00023"/>
    </source>
</evidence>
<evidence type="ECO:0000313" key="5">
    <source>
        <dbReference type="EnsemblMetazoa" id="XP_019766196.1"/>
    </source>
</evidence>
<dbReference type="GeneID" id="109541708"/>
<evidence type="ECO:0000313" key="6">
    <source>
        <dbReference type="Proteomes" id="UP000019118"/>
    </source>
</evidence>
<name>A0AAR5PZE4_DENPD</name>
<dbReference type="PROSITE" id="PS50297">
    <property type="entry name" value="ANK_REP_REGION"/>
    <property type="match status" value="3"/>
</dbReference>
<reference evidence="5" key="2">
    <citation type="submission" date="2024-08" db="UniProtKB">
        <authorList>
            <consortium name="EnsemblMetazoa"/>
        </authorList>
    </citation>
    <scope>IDENTIFICATION</scope>
</reference>
<feature type="compositionally biased region" description="Basic residues" evidence="4">
    <location>
        <begin position="312"/>
        <end position="322"/>
    </location>
</feature>